<sequence>MQGLLDFIIAIFFWFLFPANFFQKFSITTNDVFEDINNLHLPAANIMMEHSFRKVANTIQRSPAFELHGCQISTELRQYEEKMGIVGHSLKEIYSKGSKIYESIDKEIEKMIIQLDSGFIYFISRGDARYFEERINVLITVIKEFKQLVNKGHSSIHDLEEIKYNNKGNIEDGLRGAEDCIRNGDCDSKYVDDITKAKKELKIVYNIFDQLDNTKGNLNKMNKILTNYEANLMGISAELYGISKFTYTRVDLKRLRQTSNHLKNYRFKFLMKSL</sequence>
<organism evidence="1 2">
    <name type="scientific">Glomus cerebriforme</name>
    <dbReference type="NCBI Taxonomy" id="658196"/>
    <lineage>
        <taxon>Eukaryota</taxon>
        <taxon>Fungi</taxon>
        <taxon>Fungi incertae sedis</taxon>
        <taxon>Mucoromycota</taxon>
        <taxon>Glomeromycotina</taxon>
        <taxon>Glomeromycetes</taxon>
        <taxon>Glomerales</taxon>
        <taxon>Glomeraceae</taxon>
        <taxon>Glomus</taxon>
    </lineage>
</organism>
<dbReference type="EMBL" id="QKYT01000263">
    <property type="protein sequence ID" value="RIA88431.1"/>
    <property type="molecule type" value="Genomic_DNA"/>
</dbReference>
<dbReference type="OrthoDB" id="2345003at2759"/>
<reference evidence="1 2" key="1">
    <citation type="submission" date="2018-06" db="EMBL/GenBank/DDBJ databases">
        <title>Comparative genomics reveals the genomic features of Rhizophagus irregularis, R. cerebriforme, R. diaphanum and Gigaspora rosea, and their symbiotic lifestyle signature.</title>
        <authorList>
            <person name="Morin E."/>
            <person name="San Clemente H."/>
            <person name="Chen E.C.H."/>
            <person name="De La Providencia I."/>
            <person name="Hainaut M."/>
            <person name="Kuo A."/>
            <person name="Kohler A."/>
            <person name="Murat C."/>
            <person name="Tang N."/>
            <person name="Roy S."/>
            <person name="Loubradou J."/>
            <person name="Henrissat B."/>
            <person name="Grigoriev I.V."/>
            <person name="Corradi N."/>
            <person name="Roux C."/>
            <person name="Martin F.M."/>
        </authorList>
    </citation>
    <scope>NUCLEOTIDE SEQUENCE [LARGE SCALE GENOMIC DNA]</scope>
    <source>
        <strain evidence="1 2">DAOM 227022</strain>
    </source>
</reference>
<protein>
    <submittedName>
        <fullName evidence="1">Uncharacterized protein</fullName>
    </submittedName>
</protein>
<keyword evidence="2" id="KW-1185">Reference proteome</keyword>
<proteinExistence type="predicted"/>
<evidence type="ECO:0000313" key="2">
    <source>
        <dbReference type="Proteomes" id="UP000265703"/>
    </source>
</evidence>
<accession>A0A397SZV3</accession>
<gene>
    <name evidence="1" type="ORF">C1645_826352</name>
</gene>
<evidence type="ECO:0000313" key="1">
    <source>
        <dbReference type="EMBL" id="RIA88431.1"/>
    </source>
</evidence>
<comment type="caution">
    <text evidence="1">The sequence shown here is derived from an EMBL/GenBank/DDBJ whole genome shotgun (WGS) entry which is preliminary data.</text>
</comment>
<name>A0A397SZV3_9GLOM</name>
<dbReference type="AlphaFoldDB" id="A0A397SZV3"/>
<dbReference type="Proteomes" id="UP000265703">
    <property type="component" value="Unassembled WGS sequence"/>
</dbReference>